<organism evidence="1 2">
    <name type="scientific">Schistosoma mattheei</name>
    <dbReference type="NCBI Taxonomy" id="31246"/>
    <lineage>
        <taxon>Eukaryota</taxon>
        <taxon>Metazoa</taxon>
        <taxon>Spiralia</taxon>
        <taxon>Lophotrochozoa</taxon>
        <taxon>Platyhelminthes</taxon>
        <taxon>Trematoda</taxon>
        <taxon>Digenea</taxon>
        <taxon>Strigeidida</taxon>
        <taxon>Schistosomatoidea</taxon>
        <taxon>Schistosomatidae</taxon>
        <taxon>Schistosoma</taxon>
    </lineage>
</organism>
<dbReference type="AlphaFoldDB" id="A0A183Q5M9"/>
<keyword evidence="2" id="KW-1185">Reference proteome</keyword>
<accession>A0A183Q5M9</accession>
<reference evidence="1 2" key="1">
    <citation type="submission" date="2018-11" db="EMBL/GenBank/DDBJ databases">
        <authorList>
            <consortium name="Pathogen Informatics"/>
        </authorList>
    </citation>
    <scope>NUCLEOTIDE SEQUENCE [LARGE SCALE GENOMIC DNA]</scope>
    <source>
        <strain>Denwood</strain>
        <strain evidence="2">Zambia</strain>
    </source>
</reference>
<protein>
    <submittedName>
        <fullName evidence="1">Uncharacterized protein</fullName>
    </submittedName>
</protein>
<gene>
    <name evidence="1" type="ORF">SMTD_LOCUS21915</name>
</gene>
<evidence type="ECO:0000313" key="1">
    <source>
        <dbReference type="EMBL" id="VDP85993.1"/>
    </source>
</evidence>
<name>A0A183Q5M9_9TREM</name>
<dbReference type="Proteomes" id="UP000269396">
    <property type="component" value="Unassembled WGS sequence"/>
</dbReference>
<evidence type="ECO:0000313" key="2">
    <source>
        <dbReference type="Proteomes" id="UP000269396"/>
    </source>
</evidence>
<sequence length="42" mass="4932">MLFLLNVLAVSMLSRLYVNKQMLILKKCLKQSVQIIELVHIF</sequence>
<dbReference type="EMBL" id="UZAL01049033">
    <property type="protein sequence ID" value="VDP85993.1"/>
    <property type="molecule type" value="Genomic_DNA"/>
</dbReference>
<proteinExistence type="predicted"/>